<evidence type="ECO:0000259" key="2">
    <source>
        <dbReference type="PROSITE" id="PS50812"/>
    </source>
</evidence>
<feature type="region of interest" description="Disordered" evidence="1">
    <location>
        <begin position="710"/>
        <end position="730"/>
    </location>
</feature>
<protein>
    <recommendedName>
        <fullName evidence="2">PWWP domain-containing protein</fullName>
    </recommendedName>
</protein>
<reference evidence="3" key="1">
    <citation type="submission" date="2021-08" db="EMBL/GenBank/DDBJ databases">
        <title>WGS assembly of Ceratopteris richardii.</title>
        <authorList>
            <person name="Marchant D.B."/>
            <person name="Chen G."/>
            <person name="Jenkins J."/>
            <person name="Shu S."/>
            <person name="Leebens-Mack J."/>
            <person name="Grimwood J."/>
            <person name="Schmutz J."/>
            <person name="Soltis P."/>
            <person name="Soltis D."/>
            <person name="Chen Z.-H."/>
        </authorList>
    </citation>
    <scope>NUCLEOTIDE SEQUENCE</scope>
    <source>
        <strain evidence="3">Whitten #5841</strain>
        <tissue evidence="3">Leaf</tissue>
    </source>
</reference>
<evidence type="ECO:0000313" key="4">
    <source>
        <dbReference type="Proteomes" id="UP000825935"/>
    </source>
</evidence>
<sequence>MDGSCETSPYIDNSVGALVWVRRRNGSWWPGRILGPEELPGSHLLSPRTGTPVKLLGREDGSVDWYNIEKSRRVKAFRCGDFDECIERAKSLASVLTKKREKYARREDAILHALELEKRHSEKNCRLLEGSFSTDQTYKHFQSFVDDDLVMDDDIDGMANHSGFHSDFMDPESSADATQASLDSIFSFQGDKKFFDGDWDDDIHNTFPRMRGSQDFGLKMPLSKDRKPRCFTEDEQKMTNCITKTMATCSMPISCKNSRDVGAVSKRKRPSQAGYIDDEGALKKNRRKPMNFALENSMDIGNSVTNLGSKPSVLCPIADAEKDGSALLQPKQESNAVIFGNAYEVSSEMKSLTSIYGQELWPAPQIDCGGRYELLSTSSGMDKECSGFSDHIRSAGCTYVDSQMDSTPLTAQSFSDPFVQGAPGSRSLVFPSSVYTGSYGVENDNGFSRAGSLPTADNVCSPLPGFPLWPYYGHREVMFEKFGHDLGFKGQISSSRAVGYPDYSFDSTIPNASSPTYNLYNNPVEDNSTYAKGNEDEREGCLLSSNDASKAEILKASYDSPKQHTSVVTEGEETTNEDEVDSFQPMRGIADPFSFNKAIGAQDAYCPLKVERASGGFCNMTGCNEAKNTIVKSGFINTEDIWNDRLDEDTGFLERNNVSYDHHSIPPCSDLNRWKVKGKRGVRVSCGNSWALQAADGTLTRITQTTAAANELNDSQEAAEAEKNDIEPKKRMTRGFKYSSKFDSSSEEEPSTERCPMYQDQVIYQNKFNQQNFHSSNLLEVHEPSWFEVSLEVDHVKFDLYQDQTPQVCMMSMLKGKPIVGYAVNVEIVEKRYRDIQYGRSWRNFSSSIVRRPMHPVWRTRRRTAMQRVPRSFRSVIPRDLEPDRQQHPKFHNSLASKVAKKGSSLMSSCLDKRRSQKKLGLVPQKTRMLSSIAVPSNEEGTDHDAIKNASPPLVTCIPVSMIFTRIREVLYKAVDHGASDSDNIS</sequence>
<dbReference type="InterPro" id="IPR000313">
    <property type="entry name" value="PWWP_dom"/>
</dbReference>
<evidence type="ECO:0000313" key="3">
    <source>
        <dbReference type="EMBL" id="KAH7444823.1"/>
    </source>
</evidence>
<dbReference type="Gene3D" id="2.30.30.140">
    <property type="match status" value="1"/>
</dbReference>
<evidence type="ECO:0000256" key="1">
    <source>
        <dbReference type="SAM" id="MobiDB-lite"/>
    </source>
</evidence>
<gene>
    <name evidence="3" type="ORF">KP509_02G093600</name>
</gene>
<accession>A0A8T2VGJ0</accession>
<dbReference type="EMBL" id="CM035407">
    <property type="protein sequence ID" value="KAH7444826.1"/>
    <property type="molecule type" value="Genomic_DNA"/>
</dbReference>
<dbReference type="Proteomes" id="UP000825935">
    <property type="component" value="Chromosome 2"/>
</dbReference>
<dbReference type="EMBL" id="CM035407">
    <property type="protein sequence ID" value="KAH7444823.1"/>
    <property type="molecule type" value="Genomic_DNA"/>
</dbReference>
<dbReference type="PROSITE" id="PS50812">
    <property type="entry name" value="PWWP"/>
    <property type="match status" value="1"/>
</dbReference>
<feature type="compositionally biased region" description="Basic and acidic residues" evidence="1">
    <location>
        <begin position="720"/>
        <end position="730"/>
    </location>
</feature>
<name>A0A8T2VGJ0_CERRI</name>
<dbReference type="OrthoDB" id="1908535at2759"/>
<dbReference type="PANTHER" id="PTHR33697:SF2">
    <property type="entry name" value="T17B22.17 PROTEIN"/>
    <property type="match status" value="1"/>
</dbReference>
<comment type="caution">
    <text evidence="3">The sequence shown here is derived from an EMBL/GenBank/DDBJ whole genome shotgun (WGS) entry which is preliminary data.</text>
</comment>
<dbReference type="AlphaFoldDB" id="A0A8T2VGJ0"/>
<dbReference type="SUPFAM" id="SSF63748">
    <property type="entry name" value="Tudor/PWWP/MBT"/>
    <property type="match status" value="1"/>
</dbReference>
<dbReference type="PANTHER" id="PTHR33697">
    <property type="entry name" value="T17B22.17 PROTEIN-RELATED"/>
    <property type="match status" value="1"/>
</dbReference>
<keyword evidence="4" id="KW-1185">Reference proteome</keyword>
<organism evidence="3 4">
    <name type="scientific">Ceratopteris richardii</name>
    <name type="common">Triangle waterfern</name>
    <dbReference type="NCBI Taxonomy" id="49495"/>
    <lineage>
        <taxon>Eukaryota</taxon>
        <taxon>Viridiplantae</taxon>
        <taxon>Streptophyta</taxon>
        <taxon>Embryophyta</taxon>
        <taxon>Tracheophyta</taxon>
        <taxon>Polypodiopsida</taxon>
        <taxon>Polypodiidae</taxon>
        <taxon>Polypodiales</taxon>
        <taxon>Pteridineae</taxon>
        <taxon>Pteridaceae</taxon>
        <taxon>Parkerioideae</taxon>
        <taxon>Ceratopteris</taxon>
    </lineage>
</organism>
<proteinExistence type="predicted"/>
<dbReference type="CDD" id="cd05162">
    <property type="entry name" value="PWWP"/>
    <property type="match status" value="1"/>
</dbReference>
<dbReference type="InterPro" id="IPR044679">
    <property type="entry name" value="PWWP2-like"/>
</dbReference>
<dbReference type="Pfam" id="PF00855">
    <property type="entry name" value="PWWP"/>
    <property type="match status" value="1"/>
</dbReference>
<feature type="domain" description="PWWP" evidence="2">
    <location>
        <begin position="15"/>
        <end position="77"/>
    </location>
</feature>